<reference evidence="1 2" key="1">
    <citation type="journal article" date="2019" name="Genome Biol. Evol.">
        <title>Insights into the evolution of the New World diploid cottons (Gossypium, subgenus Houzingenia) based on genome sequencing.</title>
        <authorList>
            <person name="Grover C.E."/>
            <person name="Arick M.A. 2nd"/>
            <person name="Thrash A."/>
            <person name="Conover J.L."/>
            <person name="Sanders W.S."/>
            <person name="Peterson D.G."/>
            <person name="Frelichowski J.E."/>
            <person name="Scheffler J.A."/>
            <person name="Scheffler B.E."/>
            <person name="Wendel J.F."/>
        </authorList>
    </citation>
    <scope>NUCLEOTIDE SEQUENCE [LARGE SCALE GENOMIC DNA]</scope>
    <source>
        <strain evidence="1">0</strain>
        <tissue evidence="1">Leaf</tissue>
    </source>
</reference>
<dbReference type="AlphaFoldDB" id="A0A7J9IEX8"/>
<keyword evidence="2" id="KW-1185">Reference proteome</keyword>
<dbReference type="Proteomes" id="UP000593560">
    <property type="component" value="Unassembled WGS sequence"/>
</dbReference>
<evidence type="ECO:0000313" key="1">
    <source>
        <dbReference type="EMBL" id="MBA0820641.1"/>
    </source>
</evidence>
<name>A0A7J9IEX8_9ROSI</name>
<accession>A0A7J9IEX8</accession>
<proteinExistence type="predicted"/>
<protein>
    <submittedName>
        <fullName evidence="1">Uncharacterized protein</fullName>
    </submittedName>
</protein>
<sequence length="38" mass="4275">MTANDLIAENFVRKRVADLSKFQPPPYAFLSCCGVPKF</sequence>
<dbReference type="EMBL" id="JABFAD010335441">
    <property type="protein sequence ID" value="MBA0820641.1"/>
    <property type="molecule type" value="Genomic_DNA"/>
</dbReference>
<organism evidence="1 2">
    <name type="scientific">Gossypium harknessii</name>
    <dbReference type="NCBI Taxonomy" id="34285"/>
    <lineage>
        <taxon>Eukaryota</taxon>
        <taxon>Viridiplantae</taxon>
        <taxon>Streptophyta</taxon>
        <taxon>Embryophyta</taxon>
        <taxon>Tracheophyta</taxon>
        <taxon>Spermatophyta</taxon>
        <taxon>Magnoliopsida</taxon>
        <taxon>eudicotyledons</taxon>
        <taxon>Gunneridae</taxon>
        <taxon>Pentapetalae</taxon>
        <taxon>rosids</taxon>
        <taxon>malvids</taxon>
        <taxon>Malvales</taxon>
        <taxon>Malvaceae</taxon>
        <taxon>Malvoideae</taxon>
        <taxon>Gossypium</taxon>
    </lineage>
</organism>
<evidence type="ECO:0000313" key="2">
    <source>
        <dbReference type="Proteomes" id="UP000593560"/>
    </source>
</evidence>
<comment type="caution">
    <text evidence="1">The sequence shown here is derived from an EMBL/GenBank/DDBJ whole genome shotgun (WGS) entry which is preliminary data.</text>
</comment>
<gene>
    <name evidence="1" type="ORF">Gohar_028296</name>
</gene>